<comment type="cofactor">
    <cofactor evidence="1">
        <name>Mn(2+)</name>
        <dbReference type="ChEBI" id="CHEBI:29035"/>
    </cofactor>
</comment>
<keyword evidence="1" id="KW-0479">Metal-binding</keyword>
<comment type="catalytic activity">
    <reaction evidence="1">
        <text>O-phospho-L-seryl-[protein] + H2O = L-seryl-[protein] + phosphate</text>
        <dbReference type="Rhea" id="RHEA:20629"/>
        <dbReference type="Rhea" id="RHEA-COMP:9863"/>
        <dbReference type="Rhea" id="RHEA-COMP:11604"/>
        <dbReference type="ChEBI" id="CHEBI:15377"/>
        <dbReference type="ChEBI" id="CHEBI:29999"/>
        <dbReference type="ChEBI" id="CHEBI:43474"/>
        <dbReference type="ChEBI" id="CHEBI:83421"/>
        <dbReference type="EC" id="3.1.3.16"/>
    </reaction>
</comment>
<dbReference type="Gene3D" id="3.60.40.10">
    <property type="entry name" value="PPM-type phosphatase domain"/>
    <property type="match status" value="1"/>
</dbReference>
<dbReference type="InterPro" id="IPR039123">
    <property type="entry name" value="PPTC7"/>
</dbReference>
<dbReference type="InterPro" id="IPR001932">
    <property type="entry name" value="PPM-type_phosphatase-like_dom"/>
</dbReference>
<dbReference type="PROSITE" id="PS51746">
    <property type="entry name" value="PPM_2"/>
    <property type="match status" value="1"/>
</dbReference>
<dbReference type="GO" id="GO:0004722">
    <property type="term" value="F:protein serine/threonine phosphatase activity"/>
    <property type="evidence" value="ECO:0007669"/>
    <property type="project" value="UniProtKB-EC"/>
</dbReference>
<dbReference type="InterPro" id="IPR036457">
    <property type="entry name" value="PPM-type-like_dom_sf"/>
</dbReference>
<comment type="caution">
    <text evidence="3">The sequence shown here is derived from an EMBL/GenBank/DDBJ whole genome shotgun (WGS) entry which is preliminary data.</text>
</comment>
<dbReference type="AlphaFoldDB" id="A0AAE1T076"/>
<protein>
    <recommendedName>
        <fullName evidence="1">Protein phosphatase</fullName>
        <ecNumber evidence="1">3.1.3.16</ecNumber>
    </recommendedName>
</protein>
<sequence>MLEKLSPSFDIIDEYDNKDTTNNITGRMIMVAGSFYIPKHIEEKPLGEDAIFICEKEQTIGVADGVGGWAKKRGLLLGRLLACKHIEAQIETSNTTTSIDVMKVLNEAFLTTKVKGSSTVCILNLDNDALRAVNVGDSWFVVIRDGLETVVNGGVDSWETDVPDTLAWRIAQYALDNSKSNELYTPFSRGVLKLDWNTMVGRLMILLSL</sequence>
<comment type="cofactor">
    <cofactor evidence="1">
        <name>Mg(2+)</name>
        <dbReference type="ChEBI" id="CHEBI:18420"/>
    </cofactor>
</comment>
<dbReference type="EMBL" id="JAVYJV010000001">
    <property type="protein sequence ID" value="KAK4379560.1"/>
    <property type="molecule type" value="Genomic_DNA"/>
</dbReference>
<keyword evidence="1" id="KW-0904">Protein phosphatase</keyword>
<evidence type="ECO:0000256" key="1">
    <source>
        <dbReference type="RuleBase" id="RU366020"/>
    </source>
</evidence>
<dbReference type="PANTHER" id="PTHR12320:SF81">
    <property type="entry name" value="PROTEIN PHOSPHATASE 2C 23-RELATED"/>
    <property type="match status" value="1"/>
</dbReference>
<evidence type="ECO:0000259" key="2">
    <source>
        <dbReference type="PROSITE" id="PS51746"/>
    </source>
</evidence>
<keyword evidence="1" id="KW-0378">Hydrolase</keyword>
<name>A0AAE1T076_9SOLA</name>
<feature type="domain" description="PPM-type phosphatase" evidence="2">
    <location>
        <begin position="31"/>
        <end position="209"/>
    </location>
</feature>
<gene>
    <name evidence="3" type="ORF">RND71_001422</name>
</gene>
<dbReference type="GO" id="GO:0046872">
    <property type="term" value="F:metal ion binding"/>
    <property type="evidence" value="ECO:0007669"/>
    <property type="project" value="UniProtKB-UniRule"/>
</dbReference>
<keyword evidence="4" id="KW-1185">Reference proteome</keyword>
<evidence type="ECO:0000313" key="3">
    <source>
        <dbReference type="EMBL" id="KAK4379560.1"/>
    </source>
</evidence>
<proteinExistence type="inferred from homology"/>
<accession>A0AAE1T076</accession>
<comment type="similarity">
    <text evidence="1">Belongs to the PP2C family.</text>
</comment>
<keyword evidence="1" id="KW-0460">Magnesium</keyword>
<organism evidence="3 4">
    <name type="scientific">Anisodus tanguticus</name>
    <dbReference type="NCBI Taxonomy" id="243964"/>
    <lineage>
        <taxon>Eukaryota</taxon>
        <taxon>Viridiplantae</taxon>
        <taxon>Streptophyta</taxon>
        <taxon>Embryophyta</taxon>
        <taxon>Tracheophyta</taxon>
        <taxon>Spermatophyta</taxon>
        <taxon>Magnoliopsida</taxon>
        <taxon>eudicotyledons</taxon>
        <taxon>Gunneridae</taxon>
        <taxon>Pentapetalae</taxon>
        <taxon>asterids</taxon>
        <taxon>lamiids</taxon>
        <taxon>Solanales</taxon>
        <taxon>Solanaceae</taxon>
        <taxon>Solanoideae</taxon>
        <taxon>Hyoscyameae</taxon>
        <taxon>Anisodus</taxon>
    </lineage>
</organism>
<reference evidence="3" key="1">
    <citation type="submission" date="2023-12" db="EMBL/GenBank/DDBJ databases">
        <title>Genome assembly of Anisodus tanguticus.</title>
        <authorList>
            <person name="Wang Y.-J."/>
        </authorList>
    </citation>
    <scope>NUCLEOTIDE SEQUENCE</scope>
    <source>
        <strain evidence="3">KB-2021</strain>
        <tissue evidence="3">Leaf</tissue>
    </source>
</reference>
<dbReference type="EC" id="3.1.3.16" evidence="1"/>
<dbReference type="PANTHER" id="PTHR12320">
    <property type="entry name" value="PROTEIN PHOSPHATASE 2C"/>
    <property type="match status" value="1"/>
</dbReference>
<dbReference type="SUPFAM" id="SSF81606">
    <property type="entry name" value="PP2C-like"/>
    <property type="match status" value="1"/>
</dbReference>
<keyword evidence="1" id="KW-0464">Manganese</keyword>
<dbReference type="Proteomes" id="UP001291623">
    <property type="component" value="Unassembled WGS sequence"/>
</dbReference>
<comment type="catalytic activity">
    <reaction evidence="1">
        <text>O-phospho-L-threonyl-[protein] + H2O = L-threonyl-[protein] + phosphate</text>
        <dbReference type="Rhea" id="RHEA:47004"/>
        <dbReference type="Rhea" id="RHEA-COMP:11060"/>
        <dbReference type="Rhea" id="RHEA-COMP:11605"/>
        <dbReference type="ChEBI" id="CHEBI:15377"/>
        <dbReference type="ChEBI" id="CHEBI:30013"/>
        <dbReference type="ChEBI" id="CHEBI:43474"/>
        <dbReference type="ChEBI" id="CHEBI:61977"/>
        <dbReference type="EC" id="3.1.3.16"/>
    </reaction>
</comment>
<evidence type="ECO:0000313" key="4">
    <source>
        <dbReference type="Proteomes" id="UP001291623"/>
    </source>
</evidence>